<dbReference type="GO" id="GO:0046983">
    <property type="term" value="F:protein dimerization activity"/>
    <property type="evidence" value="ECO:0007669"/>
    <property type="project" value="InterPro"/>
</dbReference>
<dbReference type="PANTHER" id="PTHR24421">
    <property type="entry name" value="NITRATE/NITRITE SENSOR PROTEIN NARX-RELATED"/>
    <property type="match status" value="1"/>
</dbReference>
<feature type="transmembrane region" description="Helical" evidence="9">
    <location>
        <begin position="143"/>
        <end position="163"/>
    </location>
</feature>
<sequence>MTASAPVRPGRMASRAMGARPRAWARFRLPAAAVACGALTAVLALAAGWPFWRGEPALAAVNAFVAGAFVSSGVLLVDIPLLRRTGVLVLASGVCWALTWLLCRESGPRPALGLFINALFFVAFAWGVLLYPDGCLTGRADRVVGTLTTIAYGPLVVLSMVVSEPEWNGFSAQASWPTLWAGQAFFGFVSGLYAVINAVLAMAFVALLARRWSRLYGLERSVVAPALGTLGVVALCLAALSPTLYNREPGHVAEGVAWQGVALAVLPLVLVSCELWRAVAVATAADRMLRSSGGAATVTVVRDALRRALRDDTVEVYFWLADERRFVDIAGQPASGAPALGAVPGPGAVPGAGALVPVRRGAPALWSQPVIAPSGELFALVTGRSPVLRRHGAFTGAALRTARLSLQNAHLQVTIQARLVETRAARRRVEEAEAAERSRIARDLHDGVQQRLLALAMLVSVAEWSADDPAAAAAMFGDIRAGLLAANDEVRAIARGLDPETLRTAGLVAAVRQAAARLALPVEVDVALGRGGPFGDVAERTVYFAVSEALANVVKHARATAARVRLTERSGGLVAEVSDNGCGGAVEHPAGGLAGLRDRVAAAGGEVHLSSPAGGPTTVLVIVPTGVAS</sequence>
<dbReference type="SUPFAM" id="SSF55874">
    <property type="entry name" value="ATPase domain of HSP90 chaperone/DNA topoisomerase II/histidine kinase"/>
    <property type="match status" value="1"/>
</dbReference>
<comment type="catalytic activity">
    <reaction evidence="1">
        <text>ATP + protein L-histidine = ADP + protein N-phospho-L-histidine.</text>
        <dbReference type="EC" id="2.7.13.3"/>
    </reaction>
</comment>
<keyword evidence="9" id="KW-1133">Transmembrane helix</keyword>
<keyword evidence="13" id="KW-1185">Reference proteome</keyword>
<feature type="transmembrane region" description="Helical" evidence="9">
    <location>
        <begin position="56"/>
        <end position="77"/>
    </location>
</feature>
<feature type="transmembrane region" description="Helical" evidence="9">
    <location>
        <begin position="221"/>
        <end position="245"/>
    </location>
</feature>
<keyword evidence="3" id="KW-0597">Phosphoprotein</keyword>
<dbReference type="GO" id="GO:0016020">
    <property type="term" value="C:membrane"/>
    <property type="evidence" value="ECO:0007669"/>
    <property type="project" value="InterPro"/>
</dbReference>
<dbReference type="InterPro" id="IPR011712">
    <property type="entry name" value="Sig_transdc_His_kin_sub3_dim/P"/>
</dbReference>
<keyword evidence="9" id="KW-0472">Membrane</keyword>
<dbReference type="Pfam" id="PF02518">
    <property type="entry name" value="HATPase_c"/>
    <property type="match status" value="1"/>
</dbReference>
<dbReference type="EC" id="2.7.13.3" evidence="2"/>
<feature type="domain" description="Histidine kinase/HSP90-like ATPase" evidence="10">
    <location>
        <begin position="540"/>
        <end position="624"/>
    </location>
</feature>
<evidence type="ECO:0000259" key="10">
    <source>
        <dbReference type="Pfam" id="PF02518"/>
    </source>
</evidence>
<dbReference type="Proteomes" id="UP000198802">
    <property type="component" value="Unassembled WGS sequence"/>
</dbReference>
<dbReference type="Gene3D" id="1.20.5.1930">
    <property type="match status" value="1"/>
</dbReference>
<evidence type="ECO:0000256" key="5">
    <source>
        <dbReference type="ARBA" id="ARBA00022741"/>
    </source>
</evidence>
<feature type="transmembrane region" description="Helical" evidence="9">
    <location>
        <begin position="84"/>
        <end position="102"/>
    </location>
</feature>
<dbReference type="CDD" id="cd16917">
    <property type="entry name" value="HATPase_UhpB-NarQ-NarX-like"/>
    <property type="match status" value="1"/>
</dbReference>
<feature type="transmembrane region" description="Helical" evidence="9">
    <location>
        <begin position="257"/>
        <end position="280"/>
    </location>
</feature>
<dbReference type="AlphaFoldDB" id="A0A0S4QN42"/>
<evidence type="ECO:0000256" key="9">
    <source>
        <dbReference type="SAM" id="Phobius"/>
    </source>
</evidence>
<dbReference type="InterPro" id="IPR003594">
    <property type="entry name" value="HATPase_dom"/>
</dbReference>
<dbReference type="EMBL" id="FAOZ01000007">
    <property type="protein sequence ID" value="CUU56328.1"/>
    <property type="molecule type" value="Genomic_DNA"/>
</dbReference>
<evidence type="ECO:0000256" key="2">
    <source>
        <dbReference type="ARBA" id="ARBA00012438"/>
    </source>
</evidence>
<accession>A0A0S4QN42</accession>
<feature type="transmembrane region" description="Helical" evidence="9">
    <location>
        <begin position="183"/>
        <end position="209"/>
    </location>
</feature>
<keyword evidence="7" id="KW-0067">ATP-binding</keyword>
<feature type="domain" description="Signal transduction histidine kinase subgroup 3 dimerisation and phosphoacceptor" evidence="11">
    <location>
        <begin position="436"/>
        <end position="502"/>
    </location>
</feature>
<dbReference type="Pfam" id="PF07730">
    <property type="entry name" value="HisKA_3"/>
    <property type="match status" value="1"/>
</dbReference>
<feature type="transmembrane region" description="Helical" evidence="9">
    <location>
        <begin position="114"/>
        <end position="131"/>
    </location>
</feature>
<evidence type="ECO:0000256" key="1">
    <source>
        <dbReference type="ARBA" id="ARBA00000085"/>
    </source>
</evidence>
<dbReference type="GO" id="GO:0000155">
    <property type="term" value="F:phosphorelay sensor kinase activity"/>
    <property type="evidence" value="ECO:0007669"/>
    <property type="project" value="InterPro"/>
</dbReference>
<keyword evidence="4" id="KW-0808">Transferase</keyword>
<dbReference type="PANTHER" id="PTHR24421:SF10">
    <property type="entry name" value="NITRATE_NITRITE SENSOR PROTEIN NARQ"/>
    <property type="match status" value="1"/>
</dbReference>
<keyword evidence="9" id="KW-0812">Transmembrane</keyword>
<keyword evidence="6 12" id="KW-0418">Kinase</keyword>
<gene>
    <name evidence="12" type="ORF">Ga0074812_107212</name>
</gene>
<name>A0A0S4QN42_9ACTN</name>
<evidence type="ECO:0000259" key="11">
    <source>
        <dbReference type="Pfam" id="PF07730"/>
    </source>
</evidence>
<dbReference type="Gene3D" id="3.30.565.10">
    <property type="entry name" value="Histidine kinase-like ATPase, C-terminal domain"/>
    <property type="match status" value="1"/>
</dbReference>
<evidence type="ECO:0000256" key="3">
    <source>
        <dbReference type="ARBA" id="ARBA00022553"/>
    </source>
</evidence>
<keyword evidence="8" id="KW-0902">Two-component regulatory system</keyword>
<evidence type="ECO:0000256" key="8">
    <source>
        <dbReference type="ARBA" id="ARBA00023012"/>
    </source>
</evidence>
<reference evidence="13" key="1">
    <citation type="submission" date="2015-11" db="EMBL/GenBank/DDBJ databases">
        <authorList>
            <person name="Varghese N."/>
        </authorList>
    </citation>
    <scope>NUCLEOTIDE SEQUENCE [LARGE SCALE GENOMIC DNA]</scope>
    <source>
        <strain evidence="13">DSM 45899</strain>
    </source>
</reference>
<evidence type="ECO:0000256" key="6">
    <source>
        <dbReference type="ARBA" id="ARBA00022777"/>
    </source>
</evidence>
<evidence type="ECO:0000256" key="7">
    <source>
        <dbReference type="ARBA" id="ARBA00022840"/>
    </source>
</evidence>
<evidence type="ECO:0000256" key="4">
    <source>
        <dbReference type="ARBA" id="ARBA00022679"/>
    </source>
</evidence>
<keyword evidence="5" id="KW-0547">Nucleotide-binding</keyword>
<proteinExistence type="predicted"/>
<dbReference type="GO" id="GO:0005524">
    <property type="term" value="F:ATP binding"/>
    <property type="evidence" value="ECO:0007669"/>
    <property type="project" value="UniProtKB-KW"/>
</dbReference>
<organism evidence="12 13">
    <name type="scientific">Parafrankia irregularis</name>
    <dbReference type="NCBI Taxonomy" id="795642"/>
    <lineage>
        <taxon>Bacteria</taxon>
        <taxon>Bacillati</taxon>
        <taxon>Actinomycetota</taxon>
        <taxon>Actinomycetes</taxon>
        <taxon>Frankiales</taxon>
        <taxon>Frankiaceae</taxon>
        <taxon>Parafrankia</taxon>
    </lineage>
</organism>
<protein>
    <recommendedName>
        <fullName evidence="2">histidine kinase</fullName>
        <ecNumber evidence="2">2.7.13.3</ecNumber>
    </recommendedName>
</protein>
<dbReference type="InterPro" id="IPR036890">
    <property type="entry name" value="HATPase_C_sf"/>
</dbReference>
<evidence type="ECO:0000313" key="12">
    <source>
        <dbReference type="EMBL" id="CUU56328.1"/>
    </source>
</evidence>
<dbReference type="InterPro" id="IPR050482">
    <property type="entry name" value="Sensor_HK_TwoCompSys"/>
</dbReference>
<evidence type="ECO:0000313" key="13">
    <source>
        <dbReference type="Proteomes" id="UP000198802"/>
    </source>
</evidence>